<dbReference type="Proteomes" id="UP001530315">
    <property type="component" value="Unassembled WGS sequence"/>
</dbReference>
<sequence>MAFLERDIKARKQAFGIIVYDILRSNSIASTTPSATISAADVQRAFEECRGDIEALEDKLRSKRREMEAIDGGHVGGGGGAGALVGEDAEAPGIPQNP</sequence>
<name>A0ABD3P1A1_9STRA</name>
<evidence type="ECO:0000256" key="1">
    <source>
        <dbReference type="SAM" id="MobiDB-lite"/>
    </source>
</evidence>
<organism evidence="2 3">
    <name type="scientific">Stephanodiscus triporus</name>
    <dbReference type="NCBI Taxonomy" id="2934178"/>
    <lineage>
        <taxon>Eukaryota</taxon>
        <taxon>Sar</taxon>
        <taxon>Stramenopiles</taxon>
        <taxon>Ochrophyta</taxon>
        <taxon>Bacillariophyta</taxon>
        <taxon>Coscinodiscophyceae</taxon>
        <taxon>Thalassiosirophycidae</taxon>
        <taxon>Stephanodiscales</taxon>
        <taxon>Stephanodiscaceae</taxon>
        <taxon>Stephanodiscus</taxon>
    </lineage>
</organism>
<protein>
    <submittedName>
        <fullName evidence="2">Uncharacterized protein</fullName>
    </submittedName>
</protein>
<keyword evidence="3" id="KW-1185">Reference proteome</keyword>
<comment type="caution">
    <text evidence="2">The sequence shown here is derived from an EMBL/GenBank/DDBJ whole genome shotgun (WGS) entry which is preliminary data.</text>
</comment>
<proteinExistence type="predicted"/>
<dbReference type="EMBL" id="JALLAZ020001072">
    <property type="protein sequence ID" value="KAL3781319.1"/>
    <property type="molecule type" value="Genomic_DNA"/>
</dbReference>
<accession>A0ABD3P1A1</accession>
<feature type="region of interest" description="Disordered" evidence="1">
    <location>
        <begin position="68"/>
        <end position="98"/>
    </location>
</feature>
<evidence type="ECO:0000313" key="3">
    <source>
        <dbReference type="Proteomes" id="UP001530315"/>
    </source>
</evidence>
<reference evidence="2 3" key="1">
    <citation type="submission" date="2024-10" db="EMBL/GenBank/DDBJ databases">
        <title>Updated reference genomes for cyclostephanoid diatoms.</title>
        <authorList>
            <person name="Roberts W.R."/>
            <person name="Alverson A.J."/>
        </authorList>
    </citation>
    <scope>NUCLEOTIDE SEQUENCE [LARGE SCALE GENOMIC DNA]</scope>
    <source>
        <strain evidence="2 3">AJA276-08</strain>
    </source>
</reference>
<evidence type="ECO:0000313" key="2">
    <source>
        <dbReference type="EMBL" id="KAL3781319.1"/>
    </source>
</evidence>
<feature type="compositionally biased region" description="Gly residues" evidence="1">
    <location>
        <begin position="73"/>
        <end position="83"/>
    </location>
</feature>
<dbReference type="AlphaFoldDB" id="A0ABD3P1A1"/>
<gene>
    <name evidence="2" type="ORF">ACHAW5_007173</name>
</gene>